<dbReference type="Pfam" id="PF01731">
    <property type="entry name" value="Arylesterase"/>
    <property type="match status" value="1"/>
</dbReference>
<evidence type="ECO:0000256" key="5">
    <source>
        <dbReference type="PIRSR" id="PIRSR602640-1"/>
    </source>
</evidence>
<dbReference type="GO" id="GO:0046872">
    <property type="term" value="F:metal ion binding"/>
    <property type="evidence" value="ECO:0007669"/>
    <property type="project" value="UniProtKB-KW"/>
</dbReference>
<organism evidence="10 11">
    <name type="scientific">Ascaris lumbricoides</name>
    <name type="common">Giant roundworm</name>
    <dbReference type="NCBI Taxonomy" id="6252"/>
    <lineage>
        <taxon>Eukaryota</taxon>
        <taxon>Metazoa</taxon>
        <taxon>Ecdysozoa</taxon>
        <taxon>Nematoda</taxon>
        <taxon>Chromadorea</taxon>
        <taxon>Rhabditida</taxon>
        <taxon>Spirurina</taxon>
        <taxon>Ascaridomorpha</taxon>
        <taxon>Ascaridoidea</taxon>
        <taxon>Ascarididae</taxon>
        <taxon>Ascaris</taxon>
    </lineage>
</organism>
<comment type="cofactor">
    <cofactor evidence="6 8">
        <name>Ca(2+)</name>
        <dbReference type="ChEBI" id="CHEBI:29108"/>
    </cofactor>
    <text evidence="6 8">Binds 2 calcium ions per subunit.</text>
</comment>
<dbReference type="WBParaSite" id="ALUE_0000420901-mRNA-1">
    <property type="protein sequence ID" value="ALUE_0000420901-mRNA-1"/>
    <property type="gene ID" value="ALUE_0000420901"/>
</dbReference>
<dbReference type="PRINTS" id="PR01785">
    <property type="entry name" value="PARAOXONASE"/>
</dbReference>
<dbReference type="PANTHER" id="PTHR11799:SF12">
    <property type="entry name" value="PARAOXONASE-RELATED"/>
    <property type="match status" value="1"/>
</dbReference>
<protein>
    <recommendedName>
        <fullName evidence="8">Paraoxonase</fullName>
        <ecNumber evidence="8">3.1.1.2</ecNumber>
    </recommendedName>
</protein>
<keyword evidence="2 8" id="KW-0378">Hydrolase</keyword>
<feature type="binding site" evidence="6">
    <location>
        <position position="255"/>
    </location>
    <ligand>
        <name>Ca(2+)</name>
        <dbReference type="ChEBI" id="CHEBI:29108"/>
        <label>1</label>
        <note>catalytic</note>
    </ligand>
</feature>
<keyword evidence="9" id="KW-1133">Transmembrane helix</keyword>
<feature type="binding site" evidence="6">
    <location>
        <position position="301"/>
    </location>
    <ligand>
        <name>Ca(2+)</name>
        <dbReference type="ChEBI" id="CHEBI:29108"/>
        <label>1</label>
        <note>catalytic</note>
    </ligand>
</feature>
<dbReference type="EC" id="3.1.1.2" evidence="8"/>
<keyword evidence="3 7" id="KW-1015">Disulfide bond</keyword>
<feature type="binding site" evidence="6">
    <location>
        <position position="200"/>
    </location>
    <ligand>
        <name>Ca(2+)</name>
        <dbReference type="ChEBI" id="CHEBI:29108"/>
        <label>1</label>
        <note>catalytic</note>
    </ligand>
</feature>
<feature type="transmembrane region" description="Helical" evidence="9">
    <location>
        <begin position="39"/>
        <end position="59"/>
    </location>
</feature>
<evidence type="ECO:0000256" key="9">
    <source>
        <dbReference type="SAM" id="Phobius"/>
    </source>
</evidence>
<feature type="binding site" evidence="6">
    <location>
        <position position="199"/>
    </location>
    <ligand>
        <name>Ca(2+)</name>
        <dbReference type="ChEBI" id="CHEBI:29108"/>
        <label>1</label>
        <note>catalytic</note>
    </ligand>
</feature>
<name>A0A9J2P3R3_ASCLU</name>
<dbReference type="Gene3D" id="2.120.10.30">
    <property type="entry name" value="TolB, C-terminal domain"/>
    <property type="match status" value="1"/>
</dbReference>
<evidence type="ECO:0000313" key="10">
    <source>
        <dbReference type="Proteomes" id="UP000036681"/>
    </source>
</evidence>
<feature type="binding site" evidence="6">
    <location>
        <position position="84"/>
    </location>
    <ligand>
        <name>Ca(2+)</name>
        <dbReference type="ChEBI" id="CHEBI:29108"/>
        <label>1</label>
        <note>catalytic</note>
    </ligand>
</feature>
<sequence length="398" mass="44159">YDGSGAGYVAIKQSCSKYRSSEFRGAGSVFVKVVMLLRLLGYATLGILVAIAVKIAIVLDLNKRVYNHRPGPCRTVEGIQYGAEDVELVERLNSAFITSGLFYMTKRSPDSKGQIFLYNFAQPQGQHKAIPLKIEGDFDEGNFHPHGLSSVIVDGQIHLYVINHDRAFKHSVEVFSYDERETTLKHVKSIKDNKFIRPNDLVALGKDQFVLTNDGSGQSAFLNMLEAISGVKAGSVIFYDSERSHTLIRSDVSPNGIAIDASRKHLFIASPVARKLTVYKLAENYKSVEPISTVDLYTSPDNLHIDETDALWIGAHPIVRELIAHSKSPDDLQISAPSQVLRVVFEPDFKRWTITEPYMNDGSELVASTVAVPYYGQLLIGSIYRTLLHCDIAHSSVL</sequence>
<dbReference type="PANTHER" id="PTHR11799">
    <property type="entry name" value="PARAOXONASE"/>
    <property type="match status" value="1"/>
</dbReference>
<dbReference type="AlphaFoldDB" id="A0A9J2P3R3"/>
<dbReference type="Proteomes" id="UP000036681">
    <property type="component" value="Unplaced"/>
</dbReference>
<evidence type="ECO:0000256" key="6">
    <source>
        <dbReference type="PIRSR" id="PIRSR602640-2"/>
    </source>
</evidence>
<evidence type="ECO:0000256" key="7">
    <source>
        <dbReference type="PIRSR" id="PIRSR602640-3"/>
    </source>
</evidence>
<dbReference type="GO" id="GO:0004064">
    <property type="term" value="F:arylesterase activity"/>
    <property type="evidence" value="ECO:0007669"/>
    <property type="project" value="UniProtKB-UniRule"/>
</dbReference>
<feature type="binding site" evidence="6">
    <location>
        <position position="85"/>
    </location>
    <ligand>
        <name>Ca(2+)</name>
        <dbReference type="ChEBI" id="CHEBI:29108"/>
        <label>1</label>
        <note>catalytic</note>
    </ligand>
</feature>
<evidence type="ECO:0000256" key="2">
    <source>
        <dbReference type="ARBA" id="ARBA00022801"/>
    </source>
</evidence>
<evidence type="ECO:0000256" key="4">
    <source>
        <dbReference type="ARBA" id="ARBA00023180"/>
    </source>
</evidence>
<evidence type="ECO:0000313" key="11">
    <source>
        <dbReference type="WBParaSite" id="ALUE_0000420901-mRNA-1"/>
    </source>
</evidence>
<feature type="active site" description="Proton acceptor" evidence="5">
    <location>
        <position position="146"/>
    </location>
</feature>
<dbReference type="SUPFAM" id="SSF63829">
    <property type="entry name" value="Calcium-dependent phosphotriesterase"/>
    <property type="match status" value="1"/>
</dbReference>
<comment type="similarity">
    <text evidence="1 8">Belongs to the paraoxonase family.</text>
</comment>
<evidence type="ECO:0000256" key="8">
    <source>
        <dbReference type="RuleBase" id="RU368025"/>
    </source>
</evidence>
<keyword evidence="10" id="KW-1185">Reference proteome</keyword>
<keyword evidence="9" id="KW-0472">Membrane</keyword>
<feature type="binding site" evidence="6">
    <location>
        <position position="302"/>
    </location>
    <ligand>
        <name>Ca(2+)</name>
        <dbReference type="ChEBI" id="CHEBI:29108"/>
        <label>1</label>
        <note>catalytic</note>
    </ligand>
</feature>
<keyword evidence="9" id="KW-0812">Transmembrane</keyword>
<keyword evidence="4 8" id="KW-0325">Glycoprotein</keyword>
<proteinExistence type="inferred from homology"/>
<keyword evidence="6 8" id="KW-0106">Calcium</keyword>
<dbReference type="InterPro" id="IPR011042">
    <property type="entry name" value="6-blade_b-propeller_TolB-like"/>
</dbReference>
<reference evidence="11" key="1">
    <citation type="submission" date="2023-03" db="UniProtKB">
        <authorList>
            <consortium name="WormBaseParasite"/>
        </authorList>
    </citation>
    <scope>IDENTIFICATION</scope>
</reference>
<accession>A0A9J2P3R3</accession>
<comment type="catalytic activity">
    <reaction evidence="8">
        <text>a phenyl acetate + H2O = a phenol + acetate + H(+)</text>
        <dbReference type="Rhea" id="RHEA:17309"/>
        <dbReference type="ChEBI" id="CHEBI:15377"/>
        <dbReference type="ChEBI" id="CHEBI:15378"/>
        <dbReference type="ChEBI" id="CHEBI:30089"/>
        <dbReference type="ChEBI" id="CHEBI:33853"/>
        <dbReference type="ChEBI" id="CHEBI:140310"/>
        <dbReference type="EC" id="3.1.1.2"/>
    </reaction>
</comment>
<dbReference type="InterPro" id="IPR051288">
    <property type="entry name" value="Serum_paraoxonase/arylesterase"/>
</dbReference>
<dbReference type="InterPro" id="IPR002640">
    <property type="entry name" value="Arylesterase"/>
</dbReference>
<evidence type="ECO:0000256" key="1">
    <source>
        <dbReference type="ARBA" id="ARBA00008595"/>
    </source>
</evidence>
<feature type="binding site" evidence="6">
    <location>
        <position position="148"/>
    </location>
    <ligand>
        <name>Ca(2+)</name>
        <dbReference type="ChEBI" id="CHEBI:29108"/>
        <label>1</label>
        <note>catalytic</note>
    </ligand>
</feature>
<keyword evidence="6 8" id="KW-0479">Metal-binding</keyword>
<evidence type="ECO:0000256" key="3">
    <source>
        <dbReference type="ARBA" id="ARBA00023157"/>
    </source>
</evidence>
<feature type="disulfide bond" description="In form B" evidence="7">
    <location>
        <begin position="73"/>
        <end position="390"/>
    </location>
</feature>